<organism evidence="1">
    <name type="scientific">uncultured Caudovirales phage</name>
    <dbReference type="NCBI Taxonomy" id="2100421"/>
    <lineage>
        <taxon>Viruses</taxon>
        <taxon>Duplodnaviria</taxon>
        <taxon>Heunggongvirae</taxon>
        <taxon>Uroviricota</taxon>
        <taxon>Caudoviricetes</taxon>
        <taxon>Peduoviridae</taxon>
        <taxon>Maltschvirus</taxon>
        <taxon>Maltschvirus maltsch</taxon>
    </lineage>
</organism>
<evidence type="ECO:0000313" key="2">
    <source>
        <dbReference type="EMBL" id="CAB4212342.1"/>
    </source>
</evidence>
<evidence type="ECO:0000313" key="1">
    <source>
        <dbReference type="EMBL" id="CAB4199300.1"/>
    </source>
</evidence>
<dbReference type="EMBL" id="LR797276">
    <property type="protein sequence ID" value="CAB4199300.1"/>
    <property type="molecule type" value="Genomic_DNA"/>
</dbReference>
<sequence>MCGDVLKVAALGAGLYFGLPMLAGELGAGAAASGIADAAGLELAGNAAAASTAAAAAQAGTTSTFLAGGVGGGLSIGDAVKAGVGLMTAGGKSKDPGAGLTPELPGKPTAAQTPQAPDYAAVRKQKGAAANPASTFLTGVNGVNPNSLNLGRTLLGGNDMLGA</sequence>
<reference evidence="1" key="1">
    <citation type="submission" date="2020-05" db="EMBL/GenBank/DDBJ databases">
        <authorList>
            <person name="Chiriac C."/>
            <person name="Salcher M."/>
            <person name="Ghai R."/>
            <person name="Kavagutti S V."/>
        </authorList>
    </citation>
    <scope>NUCLEOTIDE SEQUENCE</scope>
</reference>
<dbReference type="EMBL" id="LR797388">
    <property type="protein sequence ID" value="CAB4212342.1"/>
    <property type="molecule type" value="Genomic_DNA"/>
</dbReference>
<accession>A0A6J5RPK0</accession>
<protein>
    <submittedName>
        <fullName evidence="1">Uncharacterized protein</fullName>
    </submittedName>
</protein>
<proteinExistence type="predicted"/>
<name>A0A6J5RPK0_9CAUD</name>
<gene>
    <name evidence="1" type="ORF">UFOVP1326_35</name>
    <name evidence="2" type="ORF">UFOVP1436_4</name>
</gene>